<gene>
    <name evidence="2" type="ORF">H206_03652</name>
</gene>
<dbReference type="CDD" id="cd07344">
    <property type="entry name" value="M48_yhfN_like"/>
    <property type="match status" value="1"/>
</dbReference>
<evidence type="ECO:0000313" key="3">
    <source>
        <dbReference type="Proteomes" id="UP000287853"/>
    </source>
</evidence>
<protein>
    <recommendedName>
        <fullName evidence="1">YgjP-like metallopeptidase domain-containing protein</fullName>
    </recommendedName>
</protein>
<dbReference type="InterPro" id="IPR053136">
    <property type="entry name" value="UTP_pyrophosphatase-like"/>
</dbReference>
<accession>A0A444IUE7</accession>
<reference evidence="2 3" key="1">
    <citation type="submission" date="2017-01" db="EMBL/GenBank/DDBJ databases">
        <title>The cable genome- insights into the physiology and evolution of filamentous bacteria capable of sulfide oxidation via long distance electron transfer.</title>
        <authorList>
            <person name="Schreiber L."/>
            <person name="Bjerg J.T."/>
            <person name="Boggild A."/>
            <person name="Van De Vossenberg J."/>
            <person name="Meysman F."/>
            <person name="Nielsen L.P."/>
            <person name="Schramm A."/>
            <person name="Kjeldsen K.U."/>
        </authorList>
    </citation>
    <scope>NUCLEOTIDE SEQUENCE [LARGE SCALE GENOMIC DNA]</scope>
    <source>
        <strain evidence="2">MCF</strain>
    </source>
</reference>
<dbReference type="EMBL" id="MTKO01000092">
    <property type="protein sequence ID" value="RWX44548.1"/>
    <property type="molecule type" value="Genomic_DNA"/>
</dbReference>
<dbReference type="PANTHER" id="PTHR30399">
    <property type="entry name" value="UNCHARACTERIZED PROTEIN YGJP"/>
    <property type="match status" value="1"/>
</dbReference>
<dbReference type="AlphaFoldDB" id="A0A444IUE7"/>
<sequence length="235" mass="27236">MSFAYQVIRRPRRKTASISVQPDCSVQILVPSFLSDLKIEELVQRKSGWINSKISQFEEIRRNSGVKQYVSGECFTYLGKNYRLKVIPGVQEEYCAKLLHGRLQVYVPADTERKSQDQLVIRQLSAWYRQRAAVRLREKTQRYAARLLVAPVSVGIKEYKSRWGSCHTDGRIYYNWRIIAAPHSVIDYVVVHELCHLVHPDHSQRFWNLVGTILPDYAERKAWLKVNGGGLGVEF</sequence>
<evidence type="ECO:0000259" key="1">
    <source>
        <dbReference type="Pfam" id="PF01863"/>
    </source>
</evidence>
<dbReference type="Pfam" id="PF01863">
    <property type="entry name" value="YgjP-like"/>
    <property type="match status" value="1"/>
</dbReference>
<organism evidence="2 3">
    <name type="scientific">Candidatus Electrothrix aarhusensis</name>
    <dbReference type="NCBI Taxonomy" id="1859131"/>
    <lineage>
        <taxon>Bacteria</taxon>
        <taxon>Pseudomonadati</taxon>
        <taxon>Thermodesulfobacteriota</taxon>
        <taxon>Desulfobulbia</taxon>
        <taxon>Desulfobulbales</taxon>
        <taxon>Desulfobulbaceae</taxon>
        <taxon>Candidatus Electrothrix</taxon>
    </lineage>
</organism>
<feature type="domain" description="YgjP-like metallopeptidase" evidence="1">
    <location>
        <begin position="14"/>
        <end position="225"/>
    </location>
</feature>
<dbReference type="InterPro" id="IPR002725">
    <property type="entry name" value="YgjP-like_metallopeptidase"/>
</dbReference>
<keyword evidence="3" id="KW-1185">Reference proteome</keyword>
<dbReference type="Gene3D" id="3.30.2010.10">
    <property type="entry name" value="Metalloproteases ('zincins'), catalytic domain"/>
    <property type="match status" value="1"/>
</dbReference>
<comment type="caution">
    <text evidence="2">The sequence shown here is derived from an EMBL/GenBank/DDBJ whole genome shotgun (WGS) entry which is preliminary data.</text>
</comment>
<name>A0A444IUE7_9BACT</name>
<proteinExistence type="predicted"/>
<evidence type="ECO:0000313" key="2">
    <source>
        <dbReference type="EMBL" id="RWX44548.1"/>
    </source>
</evidence>
<dbReference type="Proteomes" id="UP000287853">
    <property type="component" value="Unassembled WGS sequence"/>
</dbReference>
<dbReference type="PANTHER" id="PTHR30399:SF1">
    <property type="entry name" value="UTP PYROPHOSPHATASE"/>
    <property type="match status" value="1"/>
</dbReference>